<dbReference type="STRING" id="680127.SAMN05421593_1342"/>
<gene>
    <name evidence="2" type="ORF">SAMN05421593_1342</name>
</gene>
<dbReference type="Proteomes" id="UP000198561">
    <property type="component" value="Unassembled WGS sequence"/>
</dbReference>
<dbReference type="EMBL" id="FNWQ01000001">
    <property type="protein sequence ID" value="SEH30321.1"/>
    <property type="molecule type" value="Genomic_DNA"/>
</dbReference>
<accession>A0A1H6H3P6</accession>
<evidence type="ECO:0000313" key="3">
    <source>
        <dbReference type="Proteomes" id="UP000198561"/>
    </source>
</evidence>
<evidence type="ECO:0000256" key="1">
    <source>
        <dbReference type="SAM" id="MobiDB-lite"/>
    </source>
</evidence>
<organism evidence="2 3">
    <name type="scientific">Chryseobacterium culicis</name>
    <dbReference type="NCBI Taxonomy" id="680127"/>
    <lineage>
        <taxon>Bacteria</taxon>
        <taxon>Pseudomonadati</taxon>
        <taxon>Bacteroidota</taxon>
        <taxon>Flavobacteriia</taxon>
        <taxon>Flavobacteriales</taxon>
        <taxon>Weeksellaceae</taxon>
        <taxon>Chryseobacterium group</taxon>
        <taxon>Chryseobacterium</taxon>
    </lineage>
</organism>
<protein>
    <submittedName>
        <fullName evidence="2">Uncharacterized protein</fullName>
    </submittedName>
</protein>
<dbReference type="AlphaFoldDB" id="A0A1H6H3P6"/>
<dbReference type="OrthoDB" id="1442930at2"/>
<feature type="compositionally biased region" description="Polar residues" evidence="1">
    <location>
        <begin position="209"/>
        <end position="220"/>
    </location>
</feature>
<sequence length="220" mass="24196">MKRVLYSTIIFLSGIFINAQNTKIGINTSAPAETLDVNGSSFTNSLYLRNPGEPDKTGGRFLATSKNTLDLYNPALETSGLFNYIKLTISGVPSTGITDYDTKIDTAKFLVVVHNYSFQLSNGSTKVALDYGSNGVNDNRQGSPNINTFKSNGTWHIRANFTNSRLERYTSPNGTYNSFKVDLYLMAYKYLITKQNINDDTKDLGGTNGSTQLMSKPSGF</sequence>
<reference evidence="2 3" key="1">
    <citation type="submission" date="2016-10" db="EMBL/GenBank/DDBJ databases">
        <authorList>
            <person name="de Groot N.N."/>
        </authorList>
    </citation>
    <scope>NUCLEOTIDE SEQUENCE [LARGE SCALE GENOMIC DNA]</scope>
    <source>
        <strain evidence="2 3">DSM 23031</strain>
    </source>
</reference>
<feature type="region of interest" description="Disordered" evidence="1">
    <location>
        <begin position="201"/>
        <end position="220"/>
    </location>
</feature>
<proteinExistence type="predicted"/>
<name>A0A1H6H3P6_CHRCI</name>
<evidence type="ECO:0000313" key="2">
    <source>
        <dbReference type="EMBL" id="SEH30321.1"/>
    </source>
</evidence>
<dbReference type="RefSeq" id="WP_089690478.1">
    <property type="nucleotide sequence ID" value="NZ_FNWQ01000001.1"/>
</dbReference>